<dbReference type="EMBL" id="GL883093">
    <property type="protein sequence ID" value="EGG11171.1"/>
    <property type="molecule type" value="Genomic_DNA"/>
</dbReference>
<name>F4R9E1_MELLP</name>
<dbReference type="InParanoid" id="F4R9E1"/>
<dbReference type="RefSeq" id="XP_007405773.1">
    <property type="nucleotide sequence ID" value="XM_007405711.1"/>
</dbReference>
<evidence type="ECO:0000313" key="3">
    <source>
        <dbReference type="Proteomes" id="UP000001072"/>
    </source>
</evidence>
<dbReference type="VEuPathDB" id="FungiDB:MELLADRAFT_102793"/>
<feature type="region of interest" description="Disordered" evidence="1">
    <location>
        <begin position="1"/>
        <end position="20"/>
    </location>
</feature>
<gene>
    <name evidence="2" type="ORF">MELLADRAFT_102793</name>
</gene>
<reference evidence="3" key="1">
    <citation type="journal article" date="2011" name="Proc. Natl. Acad. Sci. U.S.A.">
        <title>Obligate biotrophy features unraveled by the genomic analysis of rust fungi.</title>
        <authorList>
            <person name="Duplessis S."/>
            <person name="Cuomo C.A."/>
            <person name="Lin Y.-C."/>
            <person name="Aerts A."/>
            <person name="Tisserant E."/>
            <person name="Veneault-Fourrey C."/>
            <person name="Joly D.L."/>
            <person name="Hacquard S."/>
            <person name="Amselem J."/>
            <person name="Cantarel B.L."/>
            <person name="Chiu R."/>
            <person name="Coutinho P.M."/>
            <person name="Feau N."/>
            <person name="Field M."/>
            <person name="Frey P."/>
            <person name="Gelhaye E."/>
            <person name="Goldberg J."/>
            <person name="Grabherr M.G."/>
            <person name="Kodira C.D."/>
            <person name="Kohler A."/>
            <person name="Kuees U."/>
            <person name="Lindquist E.A."/>
            <person name="Lucas S.M."/>
            <person name="Mago R."/>
            <person name="Mauceli E."/>
            <person name="Morin E."/>
            <person name="Murat C."/>
            <person name="Pangilinan J.L."/>
            <person name="Park R."/>
            <person name="Pearson M."/>
            <person name="Quesneville H."/>
            <person name="Rouhier N."/>
            <person name="Sakthikumar S."/>
            <person name="Salamov A.A."/>
            <person name="Schmutz J."/>
            <person name="Selles B."/>
            <person name="Shapiro H."/>
            <person name="Tanguay P."/>
            <person name="Tuskan G.A."/>
            <person name="Henrissat B."/>
            <person name="Van de Peer Y."/>
            <person name="Rouze P."/>
            <person name="Ellis J.G."/>
            <person name="Dodds P.N."/>
            <person name="Schein J.E."/>
            <person name="Zhong S."/>
            <person name="Hamelin R.C."/>
            <person name="Grigoriev I.V."/>
            <person name="Szabo L.J."/>
            <person name="Martin F."/>
        </authorList>
    </citation>
    <scope>NUCLEOTIDE SEQUENCE [LARGE SCALE GENOMIC DNA]</scope>
    <source>
        <strain evidence="3">98AG31 / pathotype 3-4-7</strain>
    </source>
</reference>
<keyword evidence="3" id="KW-1185">Reference proteome</keyword>
<organism evidence="3">
    <name type="scientific">Melampsora larici-populina (strain 98AG31 / pathotype 3-4-7)</name>
    <name type="common">Poplar leaf rust fungus</name>
    <dbReference type="NCBI Taxonomy" id="747676"/>
    <lineage>
        <taxon>Eukaryota</taxon>
        <taxon>Fungi</taxon>
        <taxon>Dikarya</taxon>
        <taxon>Basidiomycota</taxon>
        <taxon>Pucciniomycotina</taxon>
        <taxon>Pucciniomycetes</taxon>
        <taxon>Pucciniales</taxon>
        <taxon>Melampsoraceae</taxon>
        <taxon>Melampsora</taxon>
    </lineage>
</organism>
<sequence length="107" mass="11538">MSKVKIRLSTTDRGNLRPPLGLPNRNVVNAEVFLDAKCPPGTTLLRKCLKTEMGVVGKFRWSPIVSTYTAGGMAEAGLSGRCAKPNIEGATRNSRSKLGIYQSQSSE</sequence>
<evidence type="ECO:0000256" key="1">
    <source>
        <dbReference type="SAM" id="MobiDB-lite"/>
    </source>
</evidence>
<dbReference type="GeneID" id="18921774"/>
<protein>
    <submittedName>
        <fullName evidence="2">Uncharacterized protein</fullName>
    </submittedName>
</protein>
<dbReference type="KEGG" id="mlr:MELLADRAFT_102793"/>
<evidence type="ECO:0000313" key="2">
    <source>
        <dbReference type="EMBL" id="EGG11171.1"/>
    </source>
</evidence>
<dbReference type="HOGENOM" id="CLU_2210593_0_0_1"/>
<proteinExistence type="predicted"/>
<accession>F4R9E1</accession>
<dbReference type="AlphaFoldDB" id="F4R9E1"/>
<dbReference type="Proteomes" id="UP000001072">
    <property type="component" value="Unassembled WGS sequence"/>
</dbReference>